<reference evidence="2 3" key="1">
    <citation type="submission" date="2023-11" db="EMBL/GenBank/DDBJ databases">
        <title>An acidophilic fungus is an integral part of prey digestion in a carnivorous sundew plant.</title>
        <authorList>
            <person name="Tsai I.J."/>
        </authorList>
    </citation>
    <scope>NUCLEOTIDE SEQUENCE [LARGE SCALE GENOMIC DNA]</scope>
    <source>
        <strain evidence="2">169a</strain>
    </source>
</reference>
<feature type="compositionally biased region" description="Low complexity" evidence="1">
    <location>
        <begin position="101"/>
        <end position="113"/>
    </location>
</feature>
<dbReference type="Proteomes" id="UP001303373">
    <property type="component" value="Chromosome 3"/>
</dbReference>
<feature type="compositionally biased region" description="Basic and acidic residues" evidence="1">
    <location>
        <begin position="206"/>
        <end position="224"/>
    </location>
</feature>
<sequence>MCLVEKKTYIHPDGRSEFVETTHRCMRATGSRLCARTVHQNSEVARLVEVKPTNEEPVPSSKGVIITQGRDGRERHYRDVTRRVSKRILKRNSANTANEWSPVESPSSPSSISAFDVRPSAPTPPPPFSDTMFPPRPRVAFHDDDNNLVAPNGTPIHNRAPPFDFPRMNDRLSGAYSLYDEPSSPIPTTPGSASPGLSQLPRVGNLKHDSARDLPFKDGQDTIKYRPRASVGDNQRPGMADPGRRQRGQQSRDDDDRQAQVQRNRQAEHERRQEASRNAEAHAKEKSRELHRREAVEALEGKRDDLRQQQIDAELAQMARERAKADLRSRDSLGSRPLLDDRIRRDADEYAHAIEPATSSNMALASTAAPYGAATVHQYPSARVVTNFQQRGEDVIARERVMLSSQRLADVMGNLDVGDENDDDLVDPRYVDGSRRVRVDEKRQKQKRR</sequence>
<evidence type="ECO:0000313" key="2">
    <source>
        <dbReference type="EMBL" id="WPG99885.1"/>
    </source>
</evidence>
<feature type="region of interest" description="Disordered" evidence="1">
    <location>
        <begin position="95"/>
        <end position="292"/>
    </location>
</feature>
<dbReference type="EMBL" id="CP138582">
    <property type="protein sequence ID" value="WPG99885.1"/>
    <property type="molecule type" value="Genomic_DNA"/>
</dbReference>
<organism evidence="2 3">
    <name type="scientific">Acrodontium crateriforme</name>
    <dbReference type="NCBI Taxonomy" id="150365"/>
    <lineage>
        <taxon>Eukaryota</taxon>
        <taxon>Fungi</taxon>
        <taxon>Dikarya</taxon>
        <taxon>Ascomycota</taxon>
        <taxon>Pezizomycotina</taxon>
        <taxon>Dothideomycetes</taxon>
        <taxon>Dothideomycetidae</taxon>
        <taxon>Mycosphaerellales</taxon>
        <taxon>Teratosphaeriaceae</taxon>
        <taxon>Acrodontium</taxon>
    </lineage>
</organism>
<name>A0AAQ3R3P3_9PEZI</name>
<dbReference type="AlphaFoldDB" id="A0AAQ3R3P3"/>
<protein>
    <submittedName>
        <fullName evidence="2">Uncharacterized protein</fullName>
    </submittedName>
</protein>
<evidence type="ECO:0000256" key="1">
    <source>
        <dbReference type="SAM" id="MobiDB-lite"/>
    </source>
</evidence>
<keyword evidence="3" id="KW-1185">Reference proteome</keyword>
<feature type="compositionally biased region" description="Basic and acidic residues" evidence="1">
    <location>
        <begin position="265"/>
        <end position="292"/>
    </location>
</feature>
<gene>
    <name evidence="2" type="ORF">R9X50_00270500</name>
</gene>
<proteinExistence type="predicted"/>
<evidence type="ECO:0000313" key="3">
    <source>
        <dbReference type="Proteomes" id="UP001303373"/>
    </source>
</evidence>
<accession>A0AAQ3R3P3</accession>